<evidence type="ECO:0000259" key="2">
    <source>
        <dbReference type="Pfam" id="PF00535"/>
    </source>
</evidence>
<dbReference type="CDD" id="cd04179">
    <property type="entry name" value="DPM_DPG-synthase_like"/>
    <property type="match status" value="1"/>
</dbReference>
<dbReference type="SUPFAM" id="SSF53448">
    <property type="entry name" value="Nucleotide-diphospho-sugar transferases"/>
    <property type="match status" value="1"/>
</dbReference>
<evidence type="ECO:0000313" key="3">
    <source>
        <dbReference type="EMBL" id="SHF57607.1"/>
    </source>
</evidence>
<proteinExistence type="predicted"/>
<dbReference type="OrthoDB" id="9811884at2"/>
<dbReference type="GO" id="GO:0016740">
    <property type="term" value="F:transferase activity"/>
    <property type="evidence" value="ECO:0007669"/>
    <property type="project" value="UniProtKB-KW"/>
</dbReference>
<organism evidence="3 4">
    <name type="scientific">Desulfacinum infernum DSM 9756</name>
    <dbReference type="NCBI Taxonomy" id="1121391"/>
    <lineage>
        <taxon>Bacteria</taxon>
        <taxon>Pseudomonadati</taxon>
        <taxon>Thermodesulfobacteriota</taxon>
        <taxon>Syntrophobacteria</taxon>
        <taxon>Syntrophobacterales</taxon>
        <taxon>Syntrophobacteraceae</taxon>
        <taxon>Desulfacinum</taxon>
    </lineage>
</organism>
<sequence length="289" mass="32407">MQRGADVSVVIPAYHEEDAIGKTVERILQILPEAEVIVVDDGSGDRTAEEAKRAGAYVWSHPYNIGNGAAVKTGIRMASRDKVVLMDGDGQHDPADLPRLLEAAEKYDMVVGARDPKTHANAFRRLANAAYNRLARYATKFPVKDLTSGYRVLDRETALRYLYLLPNTFSYPTTITLAFLRSGRSVCYVPIQAKKRKGKSKIKPLKDGVRFFLIILKITTLFSPLRIFLPVSGSFFLMGVVNYAYTYWTAHRFTNMSALLFITSVLLFMLGLISEQITQLRYDRVENGG</sequence>
<keyword evidence="3" id="KW-0808">Transferase</keyword>
<dbReference type="Pfam" id="PF00535">
    <property type="entry name" value="Glycos_transf_2"/>
    <property type="match status" value="1"/>
</dbReference>
<feature type="domain" description="Glycosyltransferase 2-like" evidence="2">
    <location>
        <begin position="8"/>
        <end position="156"/>
    </location>
</feature>
<dbReference type="STRING" id="1121391.SAMN02745206_02263"/>
<dbReference type="InterPro" id="IPR029044">
    <property type="entry name" value="Nucleotide-diphossugar_trans"/>
</dbReference>
<feature type="transmembrane region" description="Helical" evidence="1">
    <location>
        <begin position="211"/>
        <end position="236"/>
    </location>
</feature>
<dbReference type="AlphaFoldDB" id="A0A1M5CSK7"/>
<dbReference type="RefSeq" id="WP_073039522.1">
    <property type="nucleotide sequence ID" value="NZ_FQVB01000021.1"/>
</dbReference>
<dbReference type="Gene3D" id="3.90.550.10">
    <property type="entry name" value="Spore Coat Polysaccharide Biosynthesis Protein SpsA, Chain A"/>
    <property type="match status" value="1"/>
</dbReference>
<accession>A0A1M5CSK7</accession>
<keyword evidence="1" id="KW-1133">Transmembrane helix</keyword>
<dbReference type="Proteomes" id="UP000184076">
    <property type="component" value="Unassembled WGS sequence"/>
</dbReference>
<dbReference type="PANTHER" id="PTHR48090:SF7">
    <property type="entry name" value="RFBJ PROTEIN"/>
    <property type="match status" value="1"/>
</dbReference>
<feature type="transmembrane region" description="Helical" evidence="1">
    <location>
        <begin position="256"/>
        <end position="274"/>
    </location>
</feature>
<protein>
    <submittedName>
        <fullName evidence="3">Glycosyltransferase involved in cell wall bisynthesis</fullName>
    </submittedName>
</protein>
<keyword evidence="1" id="KW-0472">Membrane</keyword>
<dbReference type="PANTHER" id="PTHR48090">
    <property type="entry name" value="UNDECAPRENYL-PHOSPHATE 4-DEOXY-4-FORMAMIDO-L-ARABINOSE TRANSFERASE-RELATED"/>
    <property type="match status" value="1"/>
</dbReference>
<gene>
    <name evidence="3" type="ORF">SAMN02745206_02263</name>
</gene>
<keyword evidence="1" id="KW-0812">Transmembrane</keyword>
<evidence type="ECO:0000313" key="4">
    <source>
        <dbReference type="Proteomes" id="UP000184076"/>
    </source>
</evidence>
<reference evidence="4" key="1">
    <citation type="submission" date="2016-11" db="EMBL/GenBank/DDBJ databases">
        <authorList>
            <person name="Varghese N."/>
            <person name="Submissions S."/>
        </authorList>
    </citation>
    <scope>NUCLEOTIDE SEQUENCE [LARGE SCALE GENOMIC DNA]</scope>
    <source>
        <strain evidence="4">DSM 9756</strain>
    </source>
</reference>
<keyword evidence="4" id="KW-1185">Reference proteome</keyword>
<dbReference type="InterPro" id="IPR050256">
    <property type="entry name" value="Glycosyltransferase_2"/>
</dbReference>
<dbReference type="EMBL" id="FQVB01000021">
    <property type="protein sequence ID" value="SHF57607.1"/>
    <property type="molecule type" value="Genomic_DNA"/>
</dbReference>
<evidence type="ECO:0000256" key="1">
    <source>
        <dbReference type="SAM" id="Phobius"/>
    </source>
</evidence>
<dbReference type="InterPro" id="IPR001173">
    <property type="entry name" value="Glyco_trans_2-like"/>
</dbReference>
<name>A0A1M5CSK7_9BACT</name>